<proteinExistence type="predicted"/>
<sequence length="172" mass="19736">MGTGIVICGLNGAGKSTLGKALAEKLDFYFIDNEDLFFPKTDPNYIYASPRTREEAEKMLFHAIKVHENFVFAAVKGDYGEAIYPFFQYAVLIDTPKDIRVQRVKKRSFQKFGNRMLPGGDLHEQEEKFFEFVTSRPESTVEEWIQLLSCPILRIDGTKPVEENVDFIINQI</sequence>
<dbReference type="PANTHER" id="PTHR37816">
    <property type="entry name" value="YALI0E33011P"/>
    <property type="match status" value="1"/>
</dbReference>
<name>A0A6I3QCV5_9FIRM</name>
<dbReference type="Gene3D" id="3.40.50.300">
    <property type="entry name" value="P-loop containing nucleotide triphosphate hydrolases"/>
    <property type="match status" value="1"/>
</dbReference>
<dbReference type="Pfam" id="PF13238">
    <property type="entry name" value="AAA_18"/>
    <property type="match status" value="1"/>
</dbReference>
<evidence type="ECO:0000313" key="2">
    <source>
        <dbReference type="Proteomes" id="UP000449193"/>
    </source>
</evidence>
<dbReference type="InterPro" id="IPR052922">
    <property type="entry name" value="Cytidylate_Kinase-2"/>
</dbReference>
<protein>
    <submittedName>
        <fullName evidence="1">AAA family ATPase</fullName>
    </submittedName>
</protein>
<comment type="caution">
    <text evidence="1">The sequence shown here is derived from an EMBL/GenBank/DDBJ whole genome shotgun (WGS) entry which is preliminary data.</text>
</comment>
<organism evidence="1 2">
    <name type="scientific">Ruthenibacterium lactatiformans</name>
    <dbReference type="NCBI Taxonomy" id="1550024"/>
    <lineage>
        <taxon>Bacteria</taxon>
        <taxon>Bacillati</taxon>
        <taxon>Bacillota</taxon>
        <taxon>Clostridia</taxon>
        <taxon>Eubacteriales</taxon>
        <taxon>Oscillospiraceae</taxon>
        <taxon>Ruthenibacterium</taxon>
    </lineage>
</organism>
<dbReference type="PANTHER" id="PTHR37816:SF2">
    <property type="entry name" value="DNA TOPOLOGY MODULATION PROTEIN FLAR-RELATED PROTEIN"/>
    <property type="match status" value="1"/>
</dbReference>
<dbReference type="EMBL" id="WMZR01000020">
    <property type="protein sequence ID" value="MTS52587.1"/>
    <property type="molecule type" value="Genomic_DNA"/>
</dbReference>
<dbReference type="AlphaFoldDB" id="A0A6I3QCV5"/>
<accession>A0A6I3QCV5</accession>
<dbReference type="Proteomes" id="UP000449193">
    <property type="component" value="Unassembled WGS sequence"/>
</dbReference>
<dbReference type="InterPro" id="IPR027417">
    <property type="entry name" value="P-loop_NTPase"/>
</dbReference>
<evidence type="ECO:0000313" key="1">
    <source>
        <dbReference type="EMBL" id="MTS52587.1"/>
    </source>
</evidence>
<reference evidence="1 2" key="1">
    <citation type="journal article" date="2019" name="Nat. Med.">
        <title>A library of human gut bacterial isolates paired with longitudinal multiomics data enables mechanistic microbiome research.</title>
        <authorList>
            <person name="Poyet M."/>
            <person name="Groussin M."/>
            <person name="Gibbons S.M."/>
            <person name="Avila-Pacheco J."/>
            <person name="Jiang X."/>
            <person name="Kearney S.M."/>
            <person name="Perrotta A.R."/>
            <person name="Berdy B."/>
            <person name="Zhao S."/>
            <person name="Lieberman T.D."/>
            <person name="Swanson P.K."/>
            <person name="Smith M."/>
            <person name="Roesemann S."/>
            <person name="Alexander J.E."/>
            <person name="Rich S.A."/>
            <person name="Livny J."/>
            <person name="Vlamakis H."/>
            <person name="Clish C."/>
            <person name="Bullock K."/>
            <person name="Deik A."/>
            <person name="Scott J."/>
            <person name="Pierce K.A."/>
            <person name="Xavier R.J."/>
            <person name="Alm E.J."/>
        </authorList>
    </citation>
    <scope>NUCLEOTIDE SEQUENCE [LARGE SCALE GENOMIC DNA]</scope>
    <source>
        <strain evidence="1 2">BIOML-A7</strain>
    </source>
</reference>
<dbReference type="SUPFAM" id="SSF52540">
    <property type="entry name" value="P-loop containing nucleoside triphosphate hydrolases"/>
    <property type="match status" value="1"/>
</dbReference>
<gene>
    <name evidence="1" type="ORF">GMD52_13735</name>
</gene>